<reference evidence="2 3" key="1">
    <citation type="journal article" date="2016" name="Mol. Biol. Evol.">
        <title>Comparative Genomics of Early-Diverging Mushroom-Forming Fungi Provides Insights into the Origins of Lignocellulose Decay Capabilities.</title>
        <authorList>
            <person name="Nagy L.G."/>
            <person name="Riley R."/>
            <person name="Tritt A."/>
            <person name="Adam C."/>
            <person name="Daum C."/>
            <person name="Floudas D."/>
            <person name="Sun H."/>
            <person name="Yadav J.S."/>
            <person name="Pangilinan J."/>
            <person name="Larsson K.H."/>
            <person name="Matsuura K."/>
            <person name="Barry K."/>
            <person name="Labutti K."/>
            <person name="Kuo R."/>
            <person name="Ohm R.A."/>
            <person name="Bhattacharya S.S."/>
            <person name="Shirouzu T."/>
            <person name="Yoshinaga Y."/>
            <person name="Martin F.M."/>
            <person name="Grigoriev I.V."/>
            <person name="Hibbett D.S."/>
        </authorList>
    </citation>
    <scope>NUCLEOTIDE SEQUENCE [LARGE SCALE GENOMIC DNA]</scope>
    <source>
        <strain evidence="2 3">L-15889</strain>
    </source>
</reference>
<dbReference type="Proteomes" id="UP000076727">
    <property type="component" value="Unassembled WGS sequence"/>
</dbReference>
<feature type="region of interest" description="Disordered" evidence="1">
    <location>
        <begin position="964"/>
        <end position="1004"/>
    </location>
</feature>
<gene>
    <name evidence="2" type="ORF">DAEQUDRAFT_543352</name>
</gene>
<accession>A0A165T021</accession>
<evidence type="ECO:0000313" key="3">
    <source>
        <dbReference type="Proteomes" id="UP000076727"/>
    </source>
</evidence>
<dbReference type="EMBL" id="KV429039">
    <property type="protein sequence ID" value="KZT72737.1"/>
    <property type="molecule type" value="Genomic_DNA"/>
</dbReference>
<dbReference type="OrthoDB" id="5429442at2759"/>
<sequence>MCFGENCAPQAAQYINAQLAVLHANAASCFLEHGNAQRSEEQFRYSHALYDFVYGKVAKRRQTKAGHDTQFHATFDKPEIEFICNHDAILRINVRSGHYYAESLDRGAISRSQDSDRVRELQRQVIELRVSFDVRTASSTDLHISGTPALIRLLTFDLLDARFVSATPTIEHGLDIFIQYLRQYLGFLHSAGAYVLFSLPNFGISRLPLLIDFTALRRATTPGIDCSEIYGVHVDKINEQLKLTWTRAAIATAIGAPRQVGTTDWKANSIAEYQVTRSLYQSDVRYHLKFGPPTVEAICSREAVLYLRLDKVLVFDEVGPEGTPSSVFDNWRIPITVEIVQEQDVETRIRVNLNKIKVIRTLSEDEETDDYAAYRRGILEFLEREYLAVLESAGYLILYDTGRAASVSSVQLAMKRIDTTFSASFEEFTEITQASWADIISGSDMQGFDQVNAVSQGSINSRFAQSHEAARRSESWISMLAKWSYGEYFAAAFEPLTVYLLSNGRAILWVHLIEGYLRPLVDMNATNSEEVTPYEFEDLRLAFEVTLEMLDDTSLQSTSPDWYVNASMSQAYKVHGNPTDRSFRYLCFNPSGAEFLYEYSQIDDLLHTTGSELIDKLQGMIYYLGQHYFPALVANGLHVLYTVPLWSAPPSAPSYALTDVTFQVYSSVEVTRHNWAQLPASVEPVLAILGMTSGRPRPDHKLSFSTNWVARAERGFCHGTVAVSNKDQNVLHRLARINSLTSIIPVLAAAEATDGWKLQLTTIAARHGGRICPWKVERIQENSCIKYEWEYLVSTTYSHEGSGITNGAYAVTCSTRNYVELPTILRTGKLEIKVWGEVTVQIAYKAGLVEGSASGVARWLASIDIQTDLYNGVKCDALDGVPIVCEKVDYRGNAPASNFLDIQAELQAQLPESLDFKEVVQGIRQYEGAWQSCYPGINAYVLANPVFNREGDLLFELRPHGQWNAAPGPIPRNKTLPPSPEEPAEKLPVDAQGSEGLPNPNDTNCEFEIRVSRVATISWPWRYQLQTSMGTRMARMARRDPKVIETVDKGRQRRTTALSNRVEN</sequence>
<proteinExistence type="predicted"/>
<name>A0A165T021_9APHY</name>
<dbReference type="STRING" id="1314783.A0A165T021"/>
<protein>
    <submittedName>
        <fullName evidence="2">Uncharacterized protein</fullName>
    </submittedName>
</protein>
<evidence type="ECO:0000256" key="1">
    <source>
        <dbReference type="SAM" id="MobiDB-lite"/>
    </source>
</evidence>
<dbReference type="AlphaFoldDB" id="A0A165T021"/>
<evidence type="ECO:0000313" key="2">
    <source>
        <dbReference type="EMBL" id="KZT72737.1"/>
    </source>
</evidence>
<keyword evidence="3" id="KW-1185">Reference proteome</keyword>
<organism evidence="2 3">
    <name type="scientific">Daedalea quercina L-15889</name>
    <dbReference type="NCBI Taxonomy" id="1314783"/>
    <lineage>
        <taxon>Eukaryota</taxon>
        <taxon>Fungi</taxon>
        <taxon>Dikarya</taxon>
        <taxon>Basidiomycota</taxon>
        <taxon>Agaricomycotina</taxon>
        <taxon>Agaricomycetes</taxon>
        <taxon>Polyporales</taxon>
        <taxon>Fomitopsis</taxon>
    </lineage>
</organism>